<organism evidence="16 17">
    <name type="scientific">Protomyces lactucae-debilis</name>
    <dbReference type="NCBI Taxonomy" id="2754530"/>
    <lineage>
        <taxon>Eukaryota</taxon>
        <taxon>Fungi</taxon>
        <taxon>Dikarya</taxon>
        <taxon>Ascomycota</taxon>
        <taxon>Taphrinomycotina</taxon>
        <taxon>Taphrinomycetes</taxon>
        <taxon>Taphrinales</taxon>
        <taxon>Protomycetaceae</taxon>
        <taxon>Protomyces</taxon>
    </lineage>
</organism>
<sequence>PFSLANVPLGVFEHPSGQHHIATRIGDCVVDVHELSATLRKSEILEKDFDETVLLQPTLNALAALGNRKTASLRRALIQLLRDVMAGHASLPDQILHSADRIKMCLPMTIGDYTDFYAGVNHATNVGILFRGKENALQPNYRHLPVGYHGRASSVVVSGTPIRRPCGQILPGPVFAPCKKLDYELELAAFVGKDNAMGERINVDEAGDYIFGYVLMNDWSARDIQAWEYVPLGPFNAKNFGTTITPWVLHPEAVKPLMKASKHSQDHLLPYLKQKEPKDLHFNLTVSIQGLLCEELIGSASSDNLLYNFPQMLAHHTSTGCPMRCGDLLGSGTISGEGTSAMGSLLEASENGKKPLQNKLGLQDFLRDGDTVIMRGMASTDSGNVGFGECSGLILPAL</sequence>
<evidence type="ECO:0000313" key="16">
    <source>
        <dbReference type="EMBL" id="ORY80931.1"/>
    </source>
</evidence>
<dbReference type="GeneID" id="63783665"/>
<feature type="binding site" evidence="12">
    <location>
        <position position="238"/>
    </location>
    <ligand>
        <name>Mg(2+)</name>
        <dbReference type="ChEBI" id="CHEBI:18420"/>
    </ligand>
</feature>
<dbReference type="AlphaFoldDB" id="A0A1Y2FAL0"/>
<accession>A0A1Y2FAL0</accession>
<evidence type="ECO:0000313" key="17">
    <source>
        <dbReference type="Proteomes" id="UP000193685"/>
    </source>
</evidence>
<dbReference type="GO" id="GO:0004334">
    <property type="term" value="F:fumarylacetoacetase activity"/>
    <property type="evidence" value="ECO:0007669"/>
    <property type="project" value="UniProtKB-UniRule"/>
</dbReference>
<dbReference type="PANTHER" id="PTHR43069">
    <property type="entry name" value="FUMARYLACETOACETASE"/>
    <property type="match status" value="1"/>
</dbReference>
<reference evidence="16 17" key="1">
    <citation type="submission" date="2016-07" db="EMBL/GenBank/DDBJ databases">
        <title>Pervasive Adenine N6-methylation of Active Genes in Fungi.</title>
        <authorList>
            <consortium name="DOE Joint Genome Institute"/>
            <person name="Mondo S.J."/>
            <person name="Dannebaum R.O."/>
            <person name="Kuo R.C."/>
            <person name="Labutti K."/>
            <person name="Haridas S."/>
            <person name="Kuo A."/>
            <person name="Salamov A."/>
            <person name="Ahrendt S.R."/>
            <person name="Lipzen A."/>
            <person name="Sullivan W."/>
            <person name="Andreopoulos W.B."/>
            <person name="Clum A."/>
            <person name="Lindquist E."/>
            <person name="Daum C."/>
            <person name="Ramamoorthy G.K."/>
            <person name="Gryganskyi A."/>
            <person name="Culley D."/>
            <person name="Magnuson J.K."/>
            <person name="James T.Y."/>
            <person name="O'Malley M.A."/>
            <person name="Stajich J.E."/>
            <person name="Spatafora J.W."/>
            <person name="Visel A."/>
            <person name="Grigoriev I.V."/>
        </authorList>
    </citation>
    <scope>NUCLEOTIDE SEQUENCE [LARGE SCALE GENOMIC DNA]</scope>
    <source>
        <strain evidence="16 17">12-1054</strain>
    </source>
</reference>
<feature type="binding site" evidence="11">
    <location>
        <position position="229"/>
    </location>
    <ligand>
        <name>substrate</name>
    </ligand>
</feature>
<dbReference type="OMA" id="YSNINHA"/>
<dbReference type="InterPro" id="IPR036663">
    <property type="entry name" value="Fumarylacetoacetase_C_sf"/>
</dbReference>
<dbReference type="OrthoDB" id="9971669at2759"/>
<feature type="binding site" evidence="11">
    <location>
        <position position="333"/>
    </location>
    <ligand>
        <name>substrate</name>
    </ligand>
</feature>
<evidence type="ECO:0000256" key="12">
    <source>
        <dbReference type="PIRSR" id="PIRSR605959-3"/>
    </source>
</evidence>
<evidence type="ECO:0000256" key="4">
    <source>
        <dbReference type="ARBA" id="ARBA00022723"/>
    </source>
</evidence>
<dbReference type="Proteomes" id="UP000193685">
    <property type="component" value="Unassembled WGS sequence"/>
</dbReference>
<dbReference type="NCBIfam" id="TIGR01266">
    <property type="entry name" value="fum_ac_acetase"/>
    <property type="match status" value="1"/>
</dbReference>
<comment type="cofactor">
    <cofactor evidence="13">
        <name>Mg(2+)</name>
        <dbReference type="ChEBI" id="CHEBI:18420"/>
    </cofactor>
    <cofactor evidence="13">
        <name>Ca(2+)</name>
        <dbReference type="ChEBI" id="CHEBI:29108"/>
    </cofactor>
</comment>
<evidence type="ECO:0000259" key="15">
    <source>
        <dbReference type="Pfam" id="PF09298"/>
    </source>
</evidence>
<dbReference type="GO" id="GO:0006559">
    <property type="term" value="P:L-phenylalanine catabolic process"/>
    <property type="evidence" value="ECO:0007669"/>
    <property type="project" value="UniProtKB-UniRule"/>
</dbReference>
<evidence type="ECO:0000256" key="10">
    <source>
        <dbReference type="PIRSR" id="PIRSR605959-1"/>
    </source>
</evidence>
<dbReference type="InterPro" id="IPR005959">
    <property type="entry name" value="Fumarylacetoacetase"/>
</dbReference>
<feature type="active site" description="Proton acceptor" evidence="10">
    <location>
        <position position="122"/>
    </location>
</feature>
<dbReference type="GO" id="GO:0046872">
    <property type="term" value="F:metal ion binding"/>
    <property type="evidence" value="ECO:0007669"/>
    <property type="project" value="UniProtKB-UniRule"/>
</dbReference>
<feature type="domain" description="Fumarylacetoacetase-like C-terminal" evidence="14">
    <location>
        <begin position="115"/>
        <end position="373"/>
    </location>
</feature>
<evidence type="ECO:0000256" key="9">
    <source>
        <dbReference type="ARBA" id="ARBA00023232"/>
    </source>
</evidence>
<dbReference type="SUPFAM" id="SSF63433">
    <property type="entry name" value="Fumarylacetoacetate hydrolase, FAH, N-terminal domain"/>
    <property type="match status" value="1"/>
</dbReference>
<dbReference type="GO" id="GO:0006572">
    <property type="term" value="P:L-tyrosine catabolic process"/>
    <property type="evidence" value="ECO:0007669"/>
    <property type="project" value="UniProtKB-UniRule"/>
</dbReference>
<evidence type="ECO:0000256" key="6">
    <source>
        <dbReference type="ARBA" id="ARBA00022837"/>
    </source>
</evidence>
<feature type="binding site" evidence="11">
    <location>
        <position position="225"/>
    </location>
    <ligand>
        <name>substrate</name>
    </ligand>
</feature>
<dbReference type="GO" id="GO:1902000">
    <property type="term" value="P:homogentisate catabolic process"/>
    <property type="evidence" value="ECO:0007669"/>
    <property type="project" value="TreeGrafter"/>
</dbReference>
<feature type="non-terminal residue" evidence="16">
    <location>
        <position position="1"/>
    </location>
</feature>
<feature type="binding site" evidence="11">
    <location>
        <position position="117"/>
    </location>
    <ligand>
        <name>substrate</name>
    </ligand>
</feature>
<keyword evidence="5 13" id="KW-0378">Hydrolase</keyword>
<keyword evidence="4 12" id="KW-0479">Metal-binding</keyword>
<name>A0A1Y2FAL0_PROLT</name>
<dbReference type="InterPro" id="IPR015377">
    <property type="entry name" value="Fumarylacetoacetase_N"/>
</dbReference>
<dbReference type="InterPro" id="IPR036462">
    <property type="entry name" value="Fumarylacetoacetase_N_sf"/>
</dbReference>
<feature type="binding site" evidence="11">
    <location>
        <position position="131"/>
    </location>
    <ligand>
        <name>substrate</name>
    </ligand>
</feature>
<evidence type="ECO:0000256" key="13">
    <source>
        <dbReference type="RuleBase" id="RU366008"/>
    </source>
</evidence>
<dbReference type="Gene3D" id="3.90.850.10">
    <property type="entry name" value="Fumarylacetoacetase-like, C-terminal domain"/>
    <property type="match status" value="1"/>
</dbReference>
<dbReference type="Pfam" id="PF09298">
    <property type="entry name" value="FAA_hydrolase_N"/>
    <property type="match status" value="1"/>
</dbReference>
<evidence type="ECO:0000256" key="7">
    <source>
        <dbReference type="ARBA" id="ARBA00022842"/>
    </source>
</evidence>
<comment type="catalytic activity">
    <reaction evidence="13">
        <text>4-fumarylacetoacetate + H2O = acetoacetate + fumarate + H(+)</text>
        <dbReference type="Rhea" id="RHEA:10244"/>
        <dbReference type="ChEBI" id="CHEBI:13705"/>
        <dbReference type="ChEBI" id="CHEBI:15377"/>
        <dbReference type="ChEBI" id="CHEBI:15378"/>
        <dbReference type="ChEBI" id="CHEBI:18034"/>
        <dbReference type="ChEBI" id="CHEBI:29806"/>
        <dbReference type="EC" id="3.7.1.2"/>
    </reaction>
</comment>
<keyword evidence="7 12" id="KW-0460">Magnesium</keyword>
<evidence type="ECO:0000259" key="14">
    <source>
        <dbReference type="Pfam" id="PF01557"/>
    </source>
</evidence>
<dbReference type="SUPFAM" id="SSF56529">
    <property type="entry name" value="FAH"/>
    <property type="match status" value="1"/>
</dbReference>
<feature type="domain" description="Fumarylacetoacetase N-terminal" evidence="15">
    <location>
        <begin position="5"/>
        <end position="107"/>
    </location>
</feature>
<keyword evidence="6 12" id="KW-0106">Calcium</keyword>
<keyword evidence="9 13" id="KW-0585">Phenylalanine catabolism</keyword>
<feature type="binding site" evidence="12">
    <location>
        <position position="242"/>
    </location>
    <ligand>
        <name>Mg(2+)</name>
        <dbReference type="ChEBI" id="CHEBI:18420"/>
    </ligand>
</feature>
<feature type="binding site" evidence="12">
    <location>
        <position position="218"/>
    </location>
    <ligand>
        <name>Ca(2+)</name>
        <dbReference type="ChEBI" id="CHEBI:29108"/>
    </ligand>
</feature>
<dbReference type="RefSeq" id="XP_040724576.1">
    <property type="nucleotide sequence ID" value="XM_040867066.1"/>
</dbReference>
<dbReference type="PANTHER" id="PTHR43069:SF2">
    <property type="entry name" value="FUMARYLACETOACETASE"/>
    <property type="match status" value="1"/>
</dbReference>
<evidence type="ECO:0000256" key="8">
    <source>
        <dbReference type="ARBA" id="ARBA00022878"/>
    </source>
</evidence>
<dbReference type="Pfam" id="PF01557">
    <property type="entry name" value="FAA_hydrolase"/>
    <property type="match status" value="1"/>
</dbReference>
<feature type="binding site" evidence="12">
    <location>
        <position position="186"/>
    </location>
    <ligand>
        <name>Ca(2+)</name>
        <dbReference type="ChEBI" id="CHEBI:29108"/>
    </ligand>
</feature>
<evidence type="ECO:0000256" key="5">
    <source>
        <dbReference type="ARBA" id="ARBA00022801"/>
    </source>
</evidence>
<gene>
    <name evidence="16" type="ORF">BCR37DRAFT_332570</name>
</gene>
<keyword evidence="17" id="KW-1185">Reference proteome</keyword>
<feature type="binding site" evidence="12">
    <location>
        <position position="184"/>
    </location>
    <ligand>
        <name>Ca(2+)</name>
        <dbReference type="ChEBI" id="CHEBI:29108"/>
    </ligand>
</feature>
<feature type="binding site" evidence="12">
    <location>
        <position position="218"/>
    </location>
    <ligand>
        <name>Mg(2+)</name>
        <dbReference type="ChEBI" id="CHEBI:18420"/>
    </ligand>
</feature>
<keyword evidence="8 13" id="KW-0828">Tyrosine catabolism</keyword>
<proteinExistence type="inferred from homology"/>
<dbReference type="InterPro" id="IPR011234">
    <property type="entry name" value="Fumarylacetoacetase-like_C"/>
</dbReference>
<evidence type="ECO:0000256" key="11">
    <source>
        <dbReference type="PIRSR" id="PIRSR605959-2"/>
    </source>
</evidence>
<feature type="non-terminal residue" evidence="16">
    <location>
        <position position="398"/>
    </location>
</feature>
<comment type="caution">
    <text evidence="16">The sequence shown here is derived from an EMBL/GenBank/DDBJ whole genome shotgun (WGS) entry which is preliminary data.</text>
</comment>
<evidence type="ECO:0000256" key="3">
    <source>
        <dbReference type="ARBA" id="ARBA00012094"/>
    </source>
</evidence>
<dbReference type="EMBL" id="MCFI01000012">
    <property type="protein sequence ID" value="ORY80931.1"/>
    <property type="molecule type" value="Genomic_DNA"/>
</dbReference>
<dbReference type="EC" id="3.7.1.2" evidence="3 13"/>
<feature type="binding site" evidence="12">
    <location>
        <position position="115"/>
    </location>
    <ligand>
        <name>Ca(2+)</name>
        <dbReference type="ChEBI" id="CHEBI:29108"/>
    </ligand>
</feature>
<comment type="pathway">
    <text evidence="1 13">Amino-acid degradation; L-phenylalanine degradation; acetoacetate and fumarate from L-phenylalanine: step 6/6.</text>
</comment>
<dbReference type="UniPathway" id="UPA00139">
    <property type="reaction ID" value="UER00341"/>
</dbReference>
<comment type="similarity">
    <text evidence="2 13">Belongs to the FAH family.</text>
</comment>
<evidence type="ECO:0000256" key="1">
    <source>
        <dbReference type="ARBA" id="ARBA00004782"/>
    </source>
</evidence>
<dbReference type="Gene3D" id="2.30.30.230">
    <property type="entry name" value="Fumarylacetoacetase, N-terminal domain"/>
    <property type="match status" value="1"/>
</dbReference>
<dbReference type="STRING" id="56484.A0A1Y2FAL0"/>
<evidence type="ECO:0000256" key="2">
    <source>
        <dbReference type="ARBA" id="ARBA00010211"/>
    </source>
</evidence>
<protein>
    <recommendedName>
        <fullName evidence="3 13">Fumarylacetoacetase</fullName>
        <ecNumber evidence="3 13">3.7.1.2</ecNumber>
    </recommendedName>
    <alternativeName>
        <fullName evidence="13">Fumarylacetoacetate hydrolase</fullName>
    </alternativeName>
</protein>